<evidence type="ECO:0000313" key="1">
    <source>
        <dbReference type="EMBL" id="TGN19200.1"/>
    </source>
</evidence>
<dbReference type="Proteomes" id="UP000298058">
    <property type="component" value="Unassembled WGS sequence"/>
</dbReference>
<dbReference type="RefSeq" id="WP_135760385.1">
    <property type="nucleotide sequence ID" value="NZ_RQHW01000033.1"/>
</dbReference>
<dbReference type="EMBL" id="RQHW01000033">
    <property type="protein sequence ID" value="TGN19200.1"/>
    <property type="molecule type" value="Genomic_DNA"/>
</dbReference>
<evidence type="ECO:0000313" key="2">
    <source>
        <dbReference type="Proteomes" id="UP000298058"/>
    </source>
</evidence>
<protein>
    <submittedName>
        <fullName evidence="1">Uncharacterized protein</fullName>
    </submittedName>
</protein>
<reference evidence="1" key="1">
    <citation type="journal article" date="2019" name="PLoS Negl. Trop. Dis.">
        <title>Revisiting the worldwide diversity of Leptospira species in the environment.</title>
        <authorList>
            <person name="Vincent A.T."/>
            <person name="Schiettekatte O."/>
            <person name="Bourhy P."/>
            <person name="Veyrier F.J."/>
            <person name="Picardeau M."/>
        </authorList>
    </citation>
    <scope>NUCLEOTIDE SEQUENCE [LARGE SCALE GENOMIC DNA]</scope>
    <source>
        <strain evidence="1">201300427</strain>
    </source>
</reference>
<sequence length="465" mass="54293">MAESAEIVSASSRGEIYFLKWLKQKPEKTQRKIFIIFRKNNIILKRKHLVDTKKKTTATEREAPRKKENIYFVGGSYQNLDARYLPSSGKNQSGQQAGFMTDNLSFILEKRNETFTGGFSGNFSYLQVFAGNRYKPIPQFYFAKDPDFYSAFDGKNSPLPQPILTSYFLGFSSQKEGAGHRLGIYHSTSVSPEPGIYYVSPNRSYSFTWAPHSRIGSLLINDRYSMKDWNLSLQGEGMGRSDQFFGFIYGKIFQASWDLHWEGTAYRDGGNLLSLPVNEMVDRVGVRQDLQYTRLRWKKYYVLEALQSLEGLRYESGYGIHFPIFSSDYGALVLRYRDYRESGISPNHSFGRGLFYEWRKDSYRISLGTEAKEKKQEWEVKLSFPLMYGYLLEMSGIYRDKNIKMRSWFENWSFATNFNINLTERNEIWKLRLIGKEFSVNLSLSQRADTVTYIYYANIQFLHQF</sequence>
<dbReference type="OrthoDB" id="313412at2"/>
<accession>A0A4R9LY29</accession>
<comment type="caution">
    <text evidence="1">The sequence shown here is derived from an EMBL/GenBank/DDBJ whole genome shotgun (WGS) entry which is preliminary data.</text>
</comment>
<organism evidence="1 2">
    <name type="scientific">Leptospira idonii</name>
    <dbReference type="NCBI Taxonomy" id="1193500"/>
    <lineage>
        <taxon>Bacteria</taxon>
        <taxon>Pseudomonadati</taxon>
        <taxon>Spirochaetota</taxon>
        <taxon>Spirochaetia</taxon>
        <taxon>Leptospirales</taxon>
        <taxon>Leptospiraceae</taxon>
        <taxon>Leptospira</taxon>
    </lineage>
</organism>
<keyword evidence="2" id="KW-1185">Reference proteome</keyword>
<proteinExistence type="predicted"/>
<dbReference type="AlphaFoldDB" id="A0A4R9LY29"/>
<name>A0A4R9LY29_9LEPT</name>
<gene>
    <name evidence="1" type="ORF">EHS15_09785</name>
</gene>